<dbReference type="PROSITE" id="PS51671">
    <property type="entry name" value="ACT"/>
    <property type="match status" value="1"/>
</dbReference>
<dbReference type="SUPFAM" id="SSF55021">
    <property type="entry name" value="ACT-like"/>
    <property type="match status" value="1"/>
</dbReference>
<dbReference type="UniPathway" id="UPA00049">
    <property type="reaction ID" value="UER00059"/>
</dbReference>
<evidence type="ECO:0000256" key="3">
    <source>
        <dbReference type="RuleBase" id="RU368092"/>
    </source>
</evidence>
<dbReference type="PANTHER" id="PTHR30239">
    <property type="entry name" value="ACETOLACTATE SYNTHASE SMALL SUBUNIT"/>
    <property type="match status" value="1"/>
</dbReference>
<proteinExistence type="inferred from homology"/>
<name>A0A840QQH7_9BACI</name>
<evidence type="ECO:0000259" key="4">
    <source>
        <dbReference type="PROSITE" id="PS51671"/>
    </source>
</evidence>
<keyword evidence="3 5" id="KW-0808">Transferase</keyword>
<comment type="function">
    <text evidence="3">Catalyzes the conversion of 2 pyruvate molecules into acetolactate in the first common step of the biosynthetic pathway of the branched-amino acids such as leucine, isoleucine, and valine.</text>
</comment>
<dbReference type="EC" id="2.2.1.6" evidence="3"/>
<sequence>MRRTVNLLVNNKLGVLNRMTNLFLRKSLNIEYLTVGPVDDDSNVSMLTVVINLEEDQVMEEMKNQLEKQVDVISITETSSKSLFFSKTYEKQ</sequence>
<dbReference type="Gene3D" id="3.30.70.260">
    <property type="match status" value="1"/>
</dbReference>
<comment type="subunit">
    <text evidence="1 3">Dimer of large and small chains.</text>
</comment>
<keyword evidence="3" id="KW-0100">Branched-chain amino acid biosynthesis</keyword>
<dbReference type="NCBIfam" id="TIGR00119">
    <property type="entry name" value="acolac_sm"/>
    <property type="match status" value="1"/>
</dbReference>
<dbReference type="GO" id="GO:0005829">
    <property type="term" value="C:cytosol"/>
    <property type="evidence" value="ECO:0007669"/>
    <property type="project" value="TreeGrafter"/>
</dbReference>
<comment type="pathway">
    <text evidence="3">Amino-acid biosynthesis; L-valine biosynthesis; L-valine from pyruvate: step 1/4.</text>
</comment>
<dbReference type="RefSeq" id="WP_184664132.1">
    <property type="nucleotide sequence ID" value="NZ_JACHHB010000007.1"/>
</dbReference>
<keyword evidence="6" id="KW-1185">Reference proteome</keyword>
<reference evidence="5 6" key="1">
    <citation type="submission" date="2020-08" db="EMBL/GenBank/DDBJ databases">
        <title>Genomic Encyclopedia of Type Strains, Phase IV (KMG-IV): sequencing the most valuable type-strain genomes for metagenomic binning, comparative biology and taxonomic classification.</title>
        <authorList>
            <person name="Goeker M."/>
        </authorList>
    </citation>
    <scope>NUCLEOTIDE SEQUENCE [LARGE SCALE GENOMIC DNA]</scope>
    <source>
        <strain evidence="5 6">DSM 24696</strain>
    </source>
</reference>
<dbReference type="UniPathway" id="UPA00047">
    <property type="reaction ID" value="UER00055"/>
</dbReference>
<evidence type="ECO:0000256" key="1">
    <source>
        <dbReference type="ARBA" id="ARBA00011744"/>
    </source>
</evidence>
<dbReference type="InterPro" id="IPR054480">
    <property type="entry name" value="AHAS_small-like_ACT"/>
</dbReference>
<organism evidence="5 6">
    <name type="scientific">Texcoconibacillus texcoconensis</name>
    <dbReference type="NCBI Taxonomy" id="1095777"/>
    <lineage>
        <taxon>Bacteria</taxon>
        <taxon>Bacillati</taxon>
        <taxon>Bacillota</taxon>
        <taxon>Bacilli</taxon>
        <taxon>Bacillales</taxon>
        <taxon>Bacillaceae</taxon>
        <taxon>Texcoconibacillus</taxon>
    </lineage>
</organism>
<evidence type="ECO:0000313" key="5">
    <source>
        <dbReference type="EMBL" id="MBB5173692.1"/>
    </source>
</evidence>
<dbReference type="InterPro" id="IPR002912">
    <property type="entry name" value="ACT_dom"/>
</dbReference>
<evidence type="ECO:0000313" key="6">
    <source>
        <dbReference type="Proteomes" id="UP000551878"/>
    </source>
</evidence>
<dbReference type="Pfam" id="PF22629">
    <property type="entry name" value="ACT_AHAS_ss"/>
    <property type="match status" value="1"/>
</dbReference>
<dbReference type="GO" id="GO:1990610">
    <property type="term" value="F:acetolactate synthase regulator activity"/>
    <property type="evidence" value="ECO:0007669"/>
    <property type="project" value="UniProtKB-UniRule"/>
</dbReference>
<dbReference type="EMBL" id="JACHHB010000007">
    <property type="protein sequence ID" value="MBB5173692.1"/>
    <property type="molecule type" value="Genomic_DNA"/>
</dbReference>
<feature type="domain" description="ACT" evidence="4">
    <location>
        <begin position="4"/>
        <end position="80"/>
    </location>
</feature>
<dbReference type="InterPro" id="IPR045865">
    <property type="entry name" value="ACT-like_dom_sf"/>
</dbReference>
<dbReference type="GO" id="GO:0009099">
    <property type="term" value="P:L-valine biosynthetic process"/>
    <property type="evidence" value="ECO:0007669"/>
    <property type="project" value="UniProtKB-UniRule"/>
</dbReference>
<dbReference type="AlphaFoldDB" id="A0A840QQH7"/>
<keyword evidence="3" id="KW-0028">Amino-acid biosynthesis</keyword>
<comment type="pathway">
    <text evidence="3">Amino-acid biosynthesis; L-isoleucine biosynthesis; L-isoleucine from 2-oxobutanoate: step 1/4.</text>
</comment>
<comment type="catalytic activity">
    <reaction evidence="2 3">
        <text>2 pyruvate + H(+) = (2S)-2-acetolactate + CO2</text>
        <dbReference type="Rhea" id="RHEA:25249"/>
        <dbReference type="ChEBI" id="CHEBI:15361"/>
        <dbReference type="ChEBI" id="CHEBI:15378"/>
        <dbReference type="ChEBI" id="CHEBI:16526"/>
        <dbReference type="ChEBI" id="CHEBI:58476"/>
        <dbReference type="EC" id="2.2.1.6"/>
    </reaction>
</comment>
<protein>
    <recommendedName>
        <fullName evidence="3">Acetolactate synthase small subunit</fullName>
        <shortName evidence="3">AHAS</shortName>
        <shortName evidence="3">ALS</shortName>
        <ecNumber evidence="3">2.2.1.6</ecNumber>
    </recommendedName>
    <alternativeName>
        <fullName evidence="3">Acetohydroxy-acid synthase small subunit</fullName>
    </alternativeName>
</protein>
<dbReference type="InterPro" id="IPR004789">
    <property type="entry name" value="Acetalactate_synth_ssu"/>
</dbReference>
<evidence type="ECO:0000256" key="2">
    <source>
        <dbReference type="ARBA" id="ARBA00048670"/>
    </source>
</evidence>
<gene>
    <name evidence="5" type="ORF">HNQ41_001881</name>
</gene>
<comment type="similarity">
    <text evidence="3">Belongs to the acetolactate synthase small subunit family.</text>
</comment>
<accession>A0A840QQH7</accession>
<dbReference type="GO" id="GO:0003984">
    <property type="term" value="F:acetolactate synthase activity"/>
    <property type="evidence" value="ECO:0007669"/>
    <property type="project" value="UniProtKB-UniRule"/>
</dbReference>
<dbReference type="PANTHER" id="PTHR30239:SF0">
    <property type="entry name" value="ACETOLACTATE SYNTHASE SMALL SUBUNIT 1, CHLOROPLASTIC"/>
    <property type="match status" value="1"/>
</dbReference>
<dbReference type="Proteomes" id="UP000551878">
    <property type="component" value="Unassembled WGS sequence"/>
</dbReference>
<comment type="caution">
    <text evidence="5">The sequence shown here is derived from an EMBL/GenBank/DDBJ whole genome shotgun (WGS) entry which is preliminary data.</text>
</comment>
<dbReference type="GO" id="GO:0009097">
    <property type="term" value="P:isoleucine biosynthetic process"/>
    <property type="evidence" value="ECO:0007669"/>
    <property type="project" value="UniProtKB-UniRule"/>
</dbReference>